<reference evidence="4" key="1">
    <citation type="submission" date="2021-01" db="EMBL/GenBank/DDBJ databases">
        <authorList>
            <person name="Kaushik A."/>
        </authorList>
    </citation>
    <scope>NUCLEOTIDE SEQUENCE</scope>
    <source>
        <strain evidence="4">AG1-1B</strain>
    </source>
</reference>
<feature type="region of interest" description="Disordered" evidence="2">
    <location>
        <begin position="505"/>
        <end position="527"/>
    </location>
</feature>
<dbReference type="PROSITE" id="PS50018">
    <property type="entry name" value="RAS_GTPASE_ACTIV_2"/>
    <property type="match status" value="1"/>
</dbReference>
<feature type="region of interest" description="Disordered" evidence="2">
    <location>
        <begin position="650"/>
        <end position="757"/>
    </location>
</feature>
<accession>A0A8H2XAI7</accession>
<evidence type="ECO:0000256" key="2">
    <source>
        <dbReference type="SAM" id="MobiDB-lite"/>
    </source>
</evidence>
<dbReference type="InterPro" id="IPR001936">
    <property type="entry name" value="RasGAP_dom"/>
</dbReference>
<dbReference type="Proteomes" id="UP000663826">
    <property type="component" value="Unassembled WGS sequence"/>
</dbReference>
<dbReference type="PANTHER" id="PTHR10194:SF60">
    <property type="entry name" value="RAS GTPASE-ACTIVATING PROTEIN RASKOL"/>
    <property type="match status" value="1"/>
</dbReference>
<dbReference type="Gene3D" id="1.10.506.10">
    <property type="entry name" value="GTPase Activation - p120gap, domain 1"/>
    <property type="match status" value="1"/>
</dbReference>
<proteinExistence type="predicted"/>
<dbReference type="InterPro" id="IPR008936">
    <property type="entry name" value="Rho_GTPase_activation_prot"/>
</dbReference>
<dbReference type="InterPro" id="IPR039360">
    <property type="entry name" value="Ras_GTPase"/>
</dbReference>
<dbReference type="SMART" id="SM00323">
    <property type="entry name" value="RasGAP"/>
    <property type="match status" value="1"/>
</dbReference>
<feature type="region of interest" description="Disordered" evidence="2">
    <location>
        <begin position="590"/>
        <end position="618"/>
    </location>
</feature>
<keyword evidence="1" id="KW-0343">GTPase activation</keyword>
<evidence type="ECO:0000313" key="5">
    <source>
        <dbReference type="Proteomes" id="UP000663826"/>
    </source>
</evidence>
<dbReference type="AlphaFoldDB" id="A0A8H2XAI7"/>
<organism evidence="4 5">
    <name type="scientific">Rhizoctonia solani</name>
    <dbReference type="NCBI Taxonomy" id="456999"/>
    <lineage>
        <taxon>Eukaryota</taxon>
        <taxon>Fungi</taxon>
        <taxon>Dikarya</taxon>
        <taxon>Basidiomycota</taxon>
        <taxon>Agaricomycotina</taxon>
        <taxon>Agaricomycetes</taxon>
        <taxon>Cantharellales</taxon>
        <taxon>Ceratobasidiaceae</taxon>
        <taxon>Rhizoctonia</taxon>
    </lineage>
</organism>
<dbReference type="Pfam" id="PF00616">
    <property type="entry name" value="RasGAP"/>
    <property type="match status" value="1"/>
</dbReference>
<protein>
    <recommendedName>
        <fullName evidence="3">Ras-GAP domain-containing protein</fullName>
    </recommendedName>
</protein>
<evidence type="ECO:0000313" key="4">
    <source>
        <dbReference type="EMBL" id="CAE6421958.1"/>
    </source>
</evidence>
<dbReference type="SUPFAM" id="SSF48350">
    <property type="entry name" value="GTPase activation domain, GAP"/>
    <property type="match status" value="1"/>
</dbReference>
<feature type="compositionally biased region" description="Basic and acidic residues" evidence="2">
    <location>
        <begin position="47"/>
        <end position="67"/>
    </location>
</feature>
<evidence type="ECO:0000256" key="1">
    <source>
        <dbReference type="ARBA" id="ARBA00022468"/>
    </source>
</evidence>
<feature type="region of interest" description="Disordered" evidence="2">
    <location>
        <begin position="43"/>
        <end position="67"/>
    </location>
</feature>
<dbReference type="PANTHER" id="PTHR10194">
    <property type="entry name" value="RAS GTPASE-ACTIVATING PROTEINS"/>
    <property type="match status" value="1"/>
</dbReference>
<feature type="domain" description="Ras-GAP" evidence="3">
    <location>
        <begin position="377"/>
        <end position="457"/>
    </location>
</feature>
<comment type="caution">
    <text evidence="4">The sequence shown here is derived from an EMBL/GenBank/DDBJ whole genome shotgun (WGS) entry which is preliminary data.</text>
</comment>
<dbReference type="EMBL" id="CAJMWQ010000981">
    <property type="protein sequence ID" value="CAE6421958.1"/>
    <property type="molecule type" value="Genomic_DNA"/>
</dbReference>
<evidence type="ECO:0000259" key="3">
    <source>
        <dbReference type="PROSITE" id="PS50018"/>
    </source>
</evidence>
<gene>
    <name evidence="4" type="ORF">RDB_LOCUS50180</name>
</gene>
<sequence length="757" mass="83865">MPESGLEAQRAKLRPPPQYEREFTCTEVEMFCGMGSRGAAFRKVRKEKRESHNSRLEDPPHRLRERPSWLARPSGNLYSWKTVTCNLQDERGQATLRLYTEDQHNPITILINTCFAPHLRIVDPSLFTRQHVLVIHNYTSTNAASSSGATSTSATANEPLYLAFRSRDTLNSWLVLLRSFARPDIRPYPYPVEYAFPQHISYRIWRQLQITIFAGRKFASKHIHGAGSSDESISRDGGMTSDRWEGAFEIALNGQVVGRTGYKVLPGAAWLTERIMVTDPPMGAGIWAGSDGTGSMDSPGTGSDVGWSQGPLDTASALLEIRGLRTKPALFAPATSQVGSIPIDLGPFRRGEAVKAWWPGFSVVGDEQDGEILLEIKFDEELRHLFYHIRTQVEARWGSSALHADLKYQAISAFLFLRFFIPALLRPEQYGLTVDPPPDGVDRSLKSLARALQSLANLNTNFQREEFMRSIKSFNEDNVEAMIDYLAFVSTPSDRRPVVYSVPPTLSSGHSHTPHQHNVTSQSQSTELRIRTALQVRLPSMSALHRESLPVLPYMTDEARDFAVIASAVVKNAHTPSELARPLRRDIGPMNEGLENLTDRSLGVSNADTGDEQNSQVAEAVGGNECEVQEDVIQFIKACFDVQAETMRRTLPNATTQKKLGRRRRRPTKQDDNPNANTPEQTGFAAKAPLDEGSHNGPEFGAMPSAASISAVGTSAEVGGFADPNARPDIARQPSQSTMSGTKKKRKGISFWPSSRK</sequence>
<name>A0A8H2XAI7_9AGAM</name>
<dbReference type="GO" id="GO:0005096">
    <property type="term" value="F:GTPase activator activity"/>
    <property type="evidence" value="ECO:0007669"/>
    <property type="project" value="UniProtKB-KW"/>
</dbReference>
<feature type="compositionally biased region" description="Polar residues" evidence="2">
    <location>
        <begin position="603"/>
        <end position="617"/>
    </location>
</feature>